<evidence type="ECO:0000313" key="4">
    <source>
        <dbReference type="EMBL" id="MDT0615778.1"/>
    </source>
</evidence>
<dbReference type="InterPro" id="IPR015797">
    <property type="entry name" value="NUDIX_hydrolase-like_dom_sf"/>
</dbReference>
<proteinExistence type="predicted"/>
<sequence length="364" mass="39288">MTTTPTSDKTPSVFTDEKYGAQRTEAAVWAGASALITDRRGRVLVERVSYRDTRVLPGGAVDKCESPAHAAARELREELGVTMALDRGLAVDWVSAAGANARPAMRFPGEVLHVFDGGTWSDEQIAAIRPREGEIEAVEFVEPARLPELMSPDNARRALSALRARINAAGPALLEDGLPIAPTVLDQAGVLRTARARHHFPFHTGPAPEDLPVHQAWGWLFAPDGRVLVLLEPDTGAACLPGGTPEPQDRGDPLLTLRRETREEAAAEVGEPLFIGHLSATDETCSRLRYAAVLTRLGPAPVDPATGRTYIRILATPEQALELFDWGESAADQLAALHQARTRLNIPKAVRQPITEPAADTFTL</sequence>
<accession>A0ABU3B3A0</accession>
<evidence type="ECO:0000256" key="2">
    <source>
        <dbReference type="ARBA" id="ARBA00022801"/>
    </source>
</evidence>
<dbReference type="PANTHER" id="PTHR43046:SF14">
    <property type="entry name" value="MUTT_NUDIX FAMILY PROTEIN"/>
    <property type="match status" value="1"/>
</dbReference>
<keyword evidence="5" id="KW-1185">Reference proteome</keyword>
<dbReference type="GO" id="GO:0016787">
    <property type="term" value="F:hydrolase activity"/>
    <property type="evidence" value="ECO:0007669"/>
    <property type="project" value="UniProtKB-KW"/>
</dbReference>
<name>A0ABU3B3A0_9ACTN</name>
<comment type="cofactor">
    <cofactor evidence="1">
        <name>Mg(2+)</name>
        <dbReference type="ChEBI" id="CHEBI:18420"/>
    </cofactor>
</comment>
<dbReference type="InterPro" id="IPR000086">
    <property type="entry name" value="NUDIX_hydrolase_dom"/>
</dbReference>
<gene>
    <name evidence="4" type="ORF">RM812_37205</name>
</gene>
<dbReference type="Proteomes" id="UP001180724">
    <property type="component" value="Unassembled WGS sequence"/>
</dbReference>
<protein>
    <submittedName>
        <fullName evidence="4">NUDIX hydrolase</fullName>
    </submittedName>
</protein>
<dbReference type="PANTHER" id="PTHR43046">
    <property type="entry name" value="GDP-MANNOSE MANNOSYL HYDROLASE"/>
    <property type="match status" value="1"/>
</dbReference>
<reference evidence="4" key="1">
    <citation type="submission" date="2024-05" db="EMBL/GenBank/DDBJ databases">
        <title>30 novel species of actinomycetes from the DSMZ collection.</title>
        <authorList>
            <person name="Nouioui I."/>
        </authorList>
    </citation>
    <scope>NUCLEOTIDE SEQUENCE</scope>
    <source>
        <strain evidence="4">DSM 40712</strain>
    </source>
</reference>
<evidence type="ECO:0000313" key="5">
    <source>
        <dbReference type="Proteomes" id="UP001180724"/>
    </source>
</evidence>
<dbReference type="Pfam" id="PF00293">
    <property type="entry name" value="NUDIX"/>
    <property type="match status" value="1"/>
</dbReference>
<dbReference type="CDD" id="cd18876">
    <property type="entry name" value="NUDIX_Hydrolase"/>
    <property type="match status" value="1"/>
</dbReference>
<evidence type="ECO:0000259" key="3">
    <source>
        <dbReference type="PROSITE" id="PS51462"/>
    </source>
</evidence>
<dbReference type="RefSeq" id="WP_311584257.1">
    <property type="nucleotide sequence ID" value="NZ_JAVRFH010000074.1"/>
</dbReference>
<organism evidence="4 5">
    <name type="scientific">Streptomyces lancefieldiae</name>
    <dbReference type="NCBI Taxonomy" id="3075520"/>
    <lineage>
        <taxon>Bacteria</taxon>
        <taxon>Bacillati</taxon>
        <taxon>Actinomycetota</taxon>
        <taxon>Actinomycetes</taxon>
        <taxon>Kitasatosporales</taxon>
        <taxon>Streptomycetaceae</taxon>
        <taxon>Streptomyces</taxon>
    </lineage>
</organism>
<dbReference type="Gene3D" id="3.90.79.10">
    <property type="entry name" value="Nucleoside Triphosphate Pyrophosphohydrolase"/>
    <property type="match status" value="2"/>
</dbReference>
<feature type="domain" description="Nudix hydrolase" evidence="3">
    <location>
        <begin position="27"/>
        <end position="163"/>
    </location>
</feature>
<evidence type="ECO:0000256" key="1">
    <source>
        <dbReference type="ARBA" id="ARBA00001946"/>
    </source>
</evidence>
<comment type="caution">
    <text evidence="4">The sequence shown here is derived from an EMBL/GenBank/DDBJ whole genome shotgun (WGS) entry which is preliminary data.</text>
</comment>
<dbReference type="InterPro" id="IPR020084">
    <property type="entry name" value="NUDIX_hydrolase_CS"/>
</dbReference>
<keyword evidence="2 4" id="KW-0378">Hydrolase</keyword>
<dbReference type="PROSITE" id="PS51462">
    <property type="entry name" value="NUDIX"/>
    <property type="match status" value="1"/>
</dbReference>
<dbReference type="SUPFAM" id="SSF55811">
    <property type="entry name" value="Nudix"/>
    <property type="match status" value="2"/>
</dbReference>
<dbReference type="EMBL" id="JAVRFH010000074">
    <property type="protein sequence ID" value="MDT0615778.1"/>
    <property type="molecule type" value="Genomic_DNA"/>
</dbReference>
<dbReference type="PROSITE" id="PS00893">
    <property type="entry name" value="NUDIX_BOX"/>
    <property type="match status" value="1"/>
</dbReference>